<dbReference type="NCBIfam" id="TIGR00377">
    <property type="entry name" value="ant_ant_sig"/>
    <property type="match status" value="1"/>
</dbReference>
<dbReference type="PROSITE" id="PS50801">
    <property type="entry name" value="STAS"/>
    <property type="match status" value="1"/>
</dbReference>
<dbReference type="SUPFAM" id="SSF52091">
    <property type="entry name" value="SpoIIaa-like"/>
    <property type="match status" value="1"/>
</dbReference>
<comment type="similarity">
    <text evidence="1 2">Belongs to the anti-sigma-factor antagonist family.</text>
</comment>
<feature type="domain" description="STAS" evidence="3">
    <location>
        <begin position="25"/>
        <end position="104"/>
    </location>
</feature>
<evidence type="ECO:0000313" key="4">
    <source>
        <dbReference type="EMBL" id="RZQ60511.1"/>
    </source>
</evidence>
<accession>A0A4Q7IZM5</accession>
<gene>
    <name evidence="4" type="ORF">EWH70_27910</name>
</gene>
<protein>
    <recommendedName>
        <fullName evidence="2">Anti-sigma factor antagonist</fullName>
    </recommendedName>
</protein>
<dbReference type="InterPro" id="IPR036513">
    <property type="entry name" value="STAS_dom_sf"/>
</dbReference>
<evidence type="ECO:0000313" key="5">
    <source>
        <dbReference type="Proteomes" id="UP000292003"/>
    </source>
</evidence>
<evidence type="ECO:0000256" key="1">
    <source>
        <dbReference type="ARBA" id="ARBA00009013"/>
    </source>
</evidence>
<reference evidence="4 5" key="1">
    <citation type="submission" date="2019-02" db="EMBL/GenBank/DDBJ databases">
        <title>Draft genome sequence of Amycolatopsis sp. 8-3EHSu isolated from roots of Suaeda maritima.</title>
        <authorList>
            <person name="Duangmal K."/>
            <person name="Chantavorakit T."/>
        </authorList>
    </citation>
    <scope>NUCLEOTIDE SEQUENCE [LARGE SCALE GENOMIC DNA]</scope>
    <source>
        <strain evidence="4 5">8-3EHSu</strain>
    </source>
</reference>
<dbReference type="OrthoDB" id="3556031at2"/>
<dbReference type="AlphaFoldDB" id="A0A4Q7IZM5"/>
<comment type="caution">
    <text evidence="4">The sequence shown here is derived from an EMBL/GenBank/DDBJ whole genome shotgun (WGS) entry which is preliminary data.</text>
</comment>
<dbReference type="Pfam" id="PF01740">
    <property type="entry name" value="STAS"/>
    <property type="match status" value="1"/>
</dbReference>
<dbReference type="Gene3D" id="3.30.750.24">
    <property type="entry name" value="STAS domain"/>
    <property type="match status" value="1"/>
</dbReference>
<keyword evidence="5" id="KW-1185">Reference proteome</keyword>
<dbReference type="Proteomes" id="UP000292003">
    <property type="component" value="Unassembled WGS sequence"/>
</dbReference>
<dbReference type="PANTHER" id="PTHR33495">
    <property type="entry name" value="ANTI-SIGMA FACTOR ANTAGONIST TM_1081-RELATED-RELATED"/>
    <property type="match status" value="1"/>
</dbReference>
<dbReference type="PANTHER" id="PTHR33495:SF2">
    <property type="entry name" value="ANTI-SIGMA FACTOR ANTAGONIST TM_1081-RELATED"/>
    <property type="match status" value="1"/>
</dbReference>
<dbReference type="GO" id="GO:0043856">
    <property type="term" value="F:anti-sigma factor antagonist activity"/>
    <property type="evidence" value="ECO:0007669"/>
    <property type="project" value="InterPro"/>
</dbReference>
<dbReference type="InterPro" id="IPR002645">
    <property type="entry name" value="STAS_dom"/>
</dbReference>
<dbReference type="CDD" id="cd07043">
    <property type="entry name" value="STAS_anti-anti-sigma_factors"/>
    <property type="match status" value="1"/>
</dbReference>
<dbReference type="RefSeq" id="WP_130478516.1">
    <property type="nucleotide sequence ID" value="NZ_SFCC01000016.1"/>
</dbReference>
<proteinExistence type="inferred from homology"/>
<name>A0A4Q7IZM5_9PSEU</name>
<dbReference type="InterPro" id="IPR003658">
    <property type="entry name" value="Anti-sigma_ant"/>
</dbReference>
<sequence>MADSAAGNSNSTAVRTELNGTEGKVVLAGEIDHGVAPQLDAAMAELIESGAKRLVVDFANLSFFDSACLSALVRAHSAVQERGGEVKLVNVDRFAHRILQIAGLLPLFDITMADGADSAGSSGS</sequence>
<evidence type="ECO:0000259" key="3">
    <source>
        <dbReference type="PROSITE" id="PS50801"/>
    </source>
</evidence>
<evidence type="ECO:0000256" key="2">
    <source>
        <dbReference type="RuleBase" id="RU003749"/>
    </source>
</evidence>
<dbReference type="EMBL" id="SFCC01000016">
    <property type="protein sequence ID" value="RZQ60511.1"/>
    <property type="molecule type" value="Genomic_DNA"/>
</dbReference>
<organism evidence="4 5">
    <name type="scientific">Amycolatopsis suaedae</name>
    <dbReference type="NCBI Taxonomy" id="2510978"/>
    <lineage>
        <taxon>Bacteria</taxon>
        <taxon>Bacillati</taxon>
        <taxon>Actinomycetota</taxon>
        <taxon>Actinomycetes</taxon>
        <taxon>Pseudonocardiales</taxon>
        <taxon>Pseudonocardiaceae</taxon>
        <taxon>Amycolatopsis</taxon>
    </lineage>
</organism>